<protein>
    <recommendedName>
        <fullName evidence="6">GATA-type domain-containing protein</fullName>
    </recommendedName>
</protein>
<evidence type="ECO:0000256" key="4">
    <source>
        <dbReference type="PROSITE-ProRule" id="PRU00094"/>
    </source>
</evidence>
<keyword evidence="2 4" id="KW-0863">Zinc-finger</keyword>
<dbReference type="AlphaFoldDB" id="A0A507DJ50"/>
<dbReference type="CDD" id="cd00202">
    <property type="entry name" value="ZnF_GATA"/>
    <property type="match status" value="1"/>
</dbReference>
<dbReference type="GO" id="GO:0006355">
    <property type="term" value="P:regulation of DNA-templated transcription"/>
    <property type="evidence" value="ECO:0007669"/>
    <property type="project" value="InterPro"/>
</dbReference>
<feature type="compositionally biased region" description="Pro residues" evidence="5">
    <location>
        <begin position="22"/>
        <end position="36"/>
    </location>
</feature>
<organism evidence="7 8">
    <name type="scientific">Synchytrium endobioticum</name>
    <dbReference type="NCBI Taxonomy" id="286115"/>
    <lineage>
        <taxon>Eukaryota</taxon>
        <taxon>Fungi</taxon>
        <taxon>Fungi incertae sedis</taxon>
        <taxon>Chytridiomycota</taxon>
        <taxon>Chytridiomycota incertae sedis</taxon>
        <taxon>Chytridiomycetes</taxon>
        <taxon>Synchytriales</taxon>
        <taxon>Synchytriaceae</taxon>
        <taxon>Synchytrium</taxon>
    </lineage>
</organism>
<evidence type="ECO:0000256" key="3">
    <source>
        <dbReference type="ARBA" id="ARBA00022833"/>
    </source>
</evidence>
<dbReference type="GO" id="GO:0043565">
    <property type="term" value="F:sequence-specific DNA binding"/>
    <property type="evidence" value="ECO:0007669"/>
    <property type="project" value="InterPro"/>
</dbReference>
<sequence>MAARTLPTPLTIQPTNSYNYEPPSPPTSPQAPPSPSPSNSDCDYEVAMILFQEARRSSISPSRHPSAYQTPVRISHKHLHSQYRMPLTPPSAVDGFEADSENDLTADYDEVDEDLLHNVQRVLNASSTGAAMFLSDELDGLMDEHGLDHHQMSSKIHHDSIIEQVAFDEDTDDWSGWSSDQFPSEDEVEWEAFGKSLRDALGAPKSSPVVLDTLARKRKHSHDESPSDSEDSEFTANSCSPSGKKKPKASTARSTAVVSITDENGLRMCMYCSCTETPMWRHGPPGHEDLCNKCGIKWMRGRILQDARAPATANAGKRRESTRR</sequence>
<feature type="region of interest" description="Disordered" evidence="5">
    <location>
        <begin position="1"/>
        <end position="42"/>
    </location>
</feature>
<keyword evidence="1" id="KW-0479">Metal-binding</keyword>
<dbReference type="VEuPathDB" id="FungiDB:SeMB42_g01901"/>
<gene>
    <name evidence="7" type="ORF">SeMB42_g01901</name>
</gene>
<dbReference type="SMART" id="SM00401">
    <property type="entry name" value="ZnF_GATA"/>
    <property type="match status" value="1"/>
</dbReference>
<dbReference type="Proteomes" id="UP000317494">
    <property type="component" value="Unassembled WGS sequence"/>
</dbReference>
<evidence type="ECO:0000256" key="5">
    <source>
        <dbReference type="SAM" id="MobiDB-lite"/>
    </source>
</evidence>
<dbReference type="PANTHER" id="PTHR45658">
    <property type="entry name" value="GATA TRANSCRIPTION FACTOR"/>
    <property type="match status" value="1"/>
</dbReference>
<feature type="region of interest" description="Disordered" evidence="5">
    <location>
        <begin position="216"/>
        <end position="256"/>
    </location>
</feature>
<dbReference type="InterPro" id="IPR051140">
    <property type="entry name" value="GATA_TF"/>
</dbReference>
<evidence type="ECO:0000256" key="1">
    <source>
        <dbReference type="ARBA" id="ARBA00022723"/>
    </source>
</evidence>
<proteinExistence type="predicted"/>
<dbReference type="Pfam" id="PF00320">
    <property type="entry name" value="GATA"/>
    <property type="match status" value="1"/>
</dbReference>
<keyword evidence="3" id="KW-0862">Zinc</keyword>
<dbReference type="EMBL" id="QEAN01000053">
    <property type="protein sequence ID" value="TPX51536.1"/>
    <property type="molecule type" value="Genomic_DNA"/>
</dbReference>
<dbReference type="STRING" id="286115.A0A507DJ50"/>
<reference evidence="7 8" key="1">
    <citation type="journal article" date="2019" name="Sci. Rep.">
        <title>Comparative genomics of chytrid fungi reveal insights into the obligate biotrophic and pathogenic lifestyle of Synchytrium endobioticum.</title>
        <authorList>
            <person name="van de Vossenberg B.T.L.H."/>
            <person name="Warris S."/>
            <person name="Nguyen H.D.T."/>
            <person name="van Gent-Pelzer M.P.E."/>
            <person name="Joly D.L."/>
            <person name="van de Geest H.C."/>
            <person name="Bonants P.J.M."/>
            <person name="Smith D.S."/>
            <person name="Levesque C.A."/>
            <person name="van der Lee T.A.J."/>
        </authorList>
    </citation>
    <scope>NUCLEOTIDE SEQUENCE [LARGE SCALE GENOMIC DNA]</scope>
    <source>
        <strain evidence="7 8">MB42</strain>
    </source>
</reference>
<dbReference type="Gene3D" id="3.30.50.10">
    <property type="entry name" value="Erythroid Transcription Factor GATA-1, subunit A"/>
    <property type="match status" value="1"/>
</dbReference>
<dbReference type="PROSITE" id="PS50114">
    <property type="entry name" value="GATA_ZN_FINGER_2"/>
    <property type="match status" value="1"/>
</dbReference>
<accession>A0A507DJ50</accession>
<dbReference type="GO" id="GO:0008270">
    <property type="term" value="F:zinc ion binding"/>
    <property type="evidence" value="ECO:0007669"/>
    <property type="project" value="UniProtKB-KW"/>
</dbReference>
<comment type="caution">
    <text evidence="7">The sequence shown here is derived from an EMBL/GenBank/DDBJ whole genome shotgun (WGS) entry which is preliminary data.</text>
</comment>
<evidence type="ECO:0000256" key="2">
    <source>
        <dbReference type="ARBA" id="ARBA00022771"/>
    </source>
</evidence>
<dbReference type="SUPFAM" id="SSF57716">
    <property type="entry name" value="Glucocorticoid receptor-like (DNA-binding domain)"/>
    <property type="match status" value="1"/>
</dbReference>
<dbReference type="InterPro" id="IPR013088">
    <property type="entry name" value="Znf_NHR/GATA"/>
</dbReference>
<evidence type="ECO:0000313" key="8">
    <source>
        <dbReference type="Proteomes" id="UP000317494"/>
    </source>
</evidence>
<dbReference type="InterPro" id="IPR000679">
    <property type="entry name" value="Znf_GATA"/>
</dbReference>
<evidence type="ECO:0000313" key="7">
    <source>
        <dbReference type="EMBL" id="TPX51536.1"/>
    </source>
</evidence>
<evidence type="ECO:0000259" key="6">
    <source>
        <dbReference type="PROSITE" id="PS50114"/>
    </source>
</evidence>
<keyword evidence="8" id="KW-1185">Reference proteome</keyword>
<feature type="domain" description="GATA-type" evidence="6">
    <location>
        <begin position="263"/>
        <end position="296"/>
    </location>
</feature>
<name>A0A507DJ50_9FUNG</name>
<dbReference type="PANTHER" id="PTHR45658:SF18">
    <property type="entry name" value="PROTEIN GAT2"/>
    <property type="match status" value="1"/>
</dbReference>